<feature type="region of interest" description="Disordered" evidence="1">
    <location>
        <begin position="91"/>
        <end position="113"/>
    </location>
</feature>
<name>A0A6G0IK75_LARCR</name>
<sequence>MIPDSFMRSRHLQQGRSVTCVKEASPPGLGSSLLALAMMQSDLVRGSNKMLSDLAPLEMSAPEPADARLSVVGRVQTPLRLAQLLPVRSREDDTYARRDKTSSRDELDPDNAFSPHSPRFLPHVFRLLLFLEKCICYRPAAAVVEMKTFAALLPDVQGLRQSPCVMMMWAKAETGA</sequence>
<feature type="compositionally biased region" description="Basic and acidic residues" evidence="1">
    <location>
        <begin position="91"/>
        <end position="106"/>
    </location>
</feature>
<dbReference type="Proteomes" id="UP000424527">
    <property type="component" value="Unassembled WGS sequence"/>
</dbReference>
<keyword evidence="3" id="KW-1185">Reference proteome</keyword>
<proteinExistence type="predicted"/>
<dbReference type="EMBL" id="REGW02000009">
    <property type="protein sequence ID" value="KAE8291737.1"/>
    <property type="molecule type" value="Genomic_DNA"/>
</dbReference>
<reference evidence="2 3" key="1">
    <citation type="submission" date="2019-07" db="EMBL/GenBank/DDBJ databases">
        <title>Chromosome genome assembly for large yellow croaker.</title>
        <authorList>
            <person name="Xiao S."/>
        </authorList>
    </citation>
    <scope>NUCLEOTIDE SEQUENCE [LARGE SCALE GENOMIC DNA]</scope>
    <source>
        <strain evidence="2">JMULYC20181020</strain>
        <tissue evidence="2">Muscle</tissue>
    </source>
</reference>
<evidence type="ECO:0000313" key="2">
    <source>
        <dbReference type="EMBL" id="KAE8291737.1"/>
    </source>
</evidence>
<dbReference type="AlphaFoldDB" id="A0A6G0IK75"/>
<comment type="caution">
    <text evidence="2">The sequence shown here is derived from an EMBL/GenBank/DDBJ whole genome shotgun (WGS) entry which is preliminary data.</text>
</comment>
<evidence type="ECO:0000256" key="1">
    <source>
        <dbReference type="SAM" id="MobiDB-lite"/>
    </source>
</evidence>
<evidence type="ECO:0000313" key="3">
    <source>
        <dbReference type="Proteomes" id="UP000424527"/>
    </source>
</evidence>
<gene>
    <name evidence="2" type="ORF">D5F01_LYC09097</name>
</gene>
<protein>
    <submittedName>
        <fullName evidence="2">Uncharacterized protein</fullName>
    </submittedName>
</protein>
<organism evidence="2 3">
    <name type="scientific">Larimichthys crocea</name>
    <name type="common">Large yellow croaker</name>
    <name type="synonym">Pseudosciaena crocea</name>
    <dbReference type="NCBI Taxonomy" id="215358"/>
    <lineage>
        <taxon>Eukaryota</taxon>
        <taxon>Metazoa</taxon>
        <taxon>Chordata</taxon>
        <taxon>Craniata</taxon>
        <taxon>Vertebrata</taxon>
        <taxon>Euteleostomi</taxon>
        <taxon>Actinopterygii</taxon>
        <taxon>Neopterygii</taxon>
        <taxon>Teleostei</taxon>
        <taxon>Neoteleostei</taxon>
        <taxon>Acanthomorphata</taxon>
        <taxon>Eupercaria</taxon>
        <taxon>Sciaenidae</taxon>
        <taxon>Larimichthys</taxon>
    </lineage>
</organism>
<accession>A0A6G0IK75</accession>